<organism evidence="9 10">
    <name type="scientific">Candidatus Propionivibrio aalborgensis</name>
    <dbReference type="NCBI Taxonomy" id="1860101"/>
    <lineage>
        <taxon>Bacteria</taxon>
        <taxon>Pseudomonadati</taxon>
        <taxon>Pseudomonadota</taxon>
        <taxon>Betaproteobacteria</taxon>
        <taxon>Rhodocyclales</taxon>
        <taxon>Rhodocyclaceae</taxon>
        <taxon>Propionivibrio</taxon>
    </lineage>
</organism>
<evidence type="ECO:0000256" key="5">
    <source>
        <dbReference type="RuleBase" id="RU000553"/>
    </source>
</evidence>
<dbReference type="InterPro" id="IPR020456">
    <property type="entry name" value="Acylphosphatase"/>
</dbReference>
<accession>A0A1A8XFT6</accession>
<dbReference type="InterPro" id="IPR036046">
    <property type="entry name" value="Acylphosphatase-like_dom_sf"/>
</dbReference>
<sequence length="97" mass="10584">MTFLTRHLSIHGRVQGVGFRWALSAEAKALGLRGWVRNRNDGSVEALVLGPPEAVEALTAWAHHGPSTAIVARVVSRDEPTSEDHESLTGFRQVPTF</sequence>
<dbReference type="SUPFAM" id="SSF54975">
    <property type="entry name" value="Acylphosphatase/BLUF domain-like"/>
    <property type="match status" value="1"/>
</dbReference>
<dbReference type="Gene3D" id="3.30.70.100">
    <property type="match status" value="1"/>
</dbReference>
<dbReference type="InterPro" id="IPR017968">
    <property type="entry name" value="Acylphosphatase_CS"/>
</dbReference>
<evidence type="ECO:0000256" key="1">
    <source>
        <dbReference type="ARBA" id="ARBA00005614"/>
    </source>
</evidence>
<keyword evidence="4 5" id="KW-0378">Hydrolase</keyword>
<evidence type="ECO:0000259" key="8">
    <source>
        <dbReference type="PROSITE" id="PS51160"/>
    </source>
</evidence>
<gene>
    <name evidence="9" type="primary">acyP</name>
    <name evidence="9" type="ORF">PROAA_100010</name>
</gene>
<feature type="region of interest" description="Disordered" evidence="7">
    <location>
        <begin position="78"/>
        <end position="97"/>
    </location>
</feature>
<reference evidence="9 10" key="1">
    <citation type="submission" date="2016-06" db="EMBL/GenBank/DDBJ databases">
        <authorList>
            <person name="Kjaerup R.B."/>
            <person name="Dalgaard T.S."/>
            <person name="Juul-Madsen H.R."/>
        </authorList>
    </citation>
    <scope>NUCLEOTIDE SEQUENCE [LARGE SCALE GENOMIC DNA]</scope>
    <source>
        <strain evidence="9">2</strain>
    </source>
</reference>
<dbReference type="PROSITE" id="PS51160">
    <property type="entry name" value="ACYLPHOSPHATASE_3"/>
    <property type="match status" value="1"/>
</dbReference>
<dbReference type="PRINTS" id="PR00112">
    <property type="entry name" value="ACYLPHPHTASE"/>
</dbReference>
<dbReference type="PROSITE" id="PS00150">
    <property type="entry name" value="ACYLPHOSPHATASE_1"/>
    <property type="match status" value="1"/>
</dbReference>
<dbReference type="PANTHER" id="PTHR47268">
    <property type="entry name" value="ACYLPHOSPHATASE"/>
    <property type="match status" value="1"/>
</dbReference>
<evidence type="ECO:0000313" key="9">
    <source>
        <dbReference type="EMBL" id="SBT03217.1"/>
    </source>
</evidence>
<proteinExistence type="inferred from homology"/>
<dbReference type="EC" id="3.6.1.7" evidence="2 4"/>
<dbReference type="InterPro" id="IPR001792">
    <property type="entry name" value="Acylphosphatase-like_dom"/>
</dbReference>
<evidence type="ECO:0000256" key="2">
    <source>
        <dbReference type="ARBA" id="ARBA00012150"/>
    </source>
</evidence>
<evidence type="ECO:0000256" key="7">
    <source>
        <dbReference type="SAM" id="MobiDB-lite"/>
    </source>
</evidence>
<feature type="domain" description="Acylphosphatase-like" evidence="8">
    <location>
        <begin position="5"/>
        <end position="95"/>
    </location>
</feature>
<evidence type="ECO:0000256" key="3">
    <source>
        <dbReference type="ARBA" id="ARBA00047645"/>
    </source>
</evidence>
<feature type="active site" evidence="4">
    <location>
        <position position="38"/>
    </location>
</feature>
<dbReference type="AlphaFoldDB" id="A0A1A8XFT6"/>
<name>A0A1A8XFT6_9RHOO</name>
<evidence type="ECO:0000256" key="4">
    <source>
        <dbReference type="PROSITE-ProRule" id="PRU00520"/>
    </source>
</evidence>
<comment type="catalytic activity">
    <reaction evidence="3 4 5">
        <text>an acyl phosphate + H2O = a carboxylate + phosphate + H(+)</text>
        <dbReference type="Rhea" id="RHEA:14965"/>
        <dbReference type="ChEBI" id="CHEBI:15377"/>
        <dbReference type="ChEBI" id="CHEBI:15378"/>
        <dbReference type="ChEBI" id="CHEBI:29067"/>
        <dbReference type="ChEBI" id="CHEBI:43474"/>
        <dbReference type="ChEBI" id="CHEBI:59918"/>
        <dbReference type="EC" id="3.6.1.7"/>
    </reaction>
</comment>
<evidence type="ECO:0000313" key="10">
    <source>
        <dbReference type="Proteomes" id="UP000199600"/>
    </source>
</evidence>
<dbReference type="EMBL" id="FLQY01000002">
    <property type="protein sequence ID" value="SBT03217.1"/>
    <property type="molecule type" value="Genomic_DNA"/>
</dbReference>
<dbReference type="Pfam" id="PF00708">
    <property type="entry name" value="Acylphosphatase"/>
    <property type="match status" value="1"/>
</dbReference>
<dbReference type="RefSeq" id="WP_186409360.1">
    <property type="nucleotide sequence ID" value="NZ_FLQY01000002.1"/>
</dbReference>
<dbReference type="GO" id="GO:0003998">
    <property type="term" value="F:acylphosphatase activity"/>
    <property type="evidence" value="ECO:0007669"/>
    <property type="project" value="UniProtKB-EC"/>
</dbReference>
<comment type="similarity">
    <text evidence="1 6">Belongs to the acylphosphatase family.</text>
</comment>
<dbReference type="PANTHER" id="PTHR47268:SF4">
    <property type="entry name" value="ACYLPHOSPHATASE"/>
    <property type="match status" value="1"/>
</dbReference>
<dbReference type="Proteomes" id="UP000199600">
    <property type="component" value="Unassembled WGS sequence"/>
</dbReference>
<protein>
    <recommendedName>
        <fullName evidence="2 4">Acylphosphatase</fullName>
        <ecNumber evidence="2 4">3.6.1.7</ecNumber>
    </recommendedName>
</protein>
<evidence type="ECO:0000256" key="6">
    <source>
        <dbReference type="RuleBase" id="RU004168"/>
    </source>
</evidence>
<feature type="compositionally biased region" description="Basic and acidic residues" evidence="7">
    <location>
        <begin position="78"/>
        <end position="87"/>
    </location>
</feature>
<dbReference type="PROSITE" id="PS00151">
    <property type="entry name" value="ACYLPHOSPHATASE_2"/>
    <property type="match status" value="1"/>
</dbReference>
<feature type="active site" evidence="4">
    <location>
        <position position="20"/>
    </location>
</feature>
<keyword evidence="10" id="KW-1185">Reference proteome</keyword>